<feature type="region of interest" description="Disordered" evidence="1">
    <location>
        <begin position="137"/>
        <end position="184"/>
    </location>
</feature>
<keyword evidence="4" id="KW-1185">Reference proteome</keyword>
<dbReference type="STRING" id="398767.Glov_3620"/>
<gene>
    <name evidence="3" type="ordered locus">Glov_3620</name>
</gene>
<organism evidence="3 4">
    <name type="scientific">Trichlorobacter lovleyi (strain ATCC BAA-1151 / DSM 17278 / SZ)</name>
    <name type="common">Geobacter lovleyi</name>
    <dbReference type="NCBI Taxonomy" id="398767"/>
    <lineage>
        <taxon>Bacteria</taxon>
        <taxon>Pseudomonadati</taxon>
        <taxon>Thermodesulfobacteriota</taxon>
        <taxon>Desulfuromonadia</taxon>
        <taxon>Geobacterales</taxon>
        <taxon>Geobacteraceae</taxon>
        <taxon>Trichlorobacter</taxon>
    </lineage>
</organism>
<protein>
    <submittedName>
        <fullName evidence="3">Uncharacterized protein</fullName>
    </submittedName>
</protein>
<evidence type="ECO:0000313" key="3">
    <source>
        <dbReference type="EMBL" id="ACD97321.1"/>
    </source>
</evidence>
<dbReference type="Proteomes" id="UP000002420">
    <property type="component" value="Chromosome"/>
</dbReference>
<feature type="compositionally biased region" description="Basic and acidic residues" evidence="1">
    <location>
        <begin position="143"/>
        <end position="171"/>
    </location>
</feature>
<keyword evidence="2" id="KW-0732">Signal</keyword>
<dbReference type="eggNOG" id="ENOG5033C1K">
    <property type="taxonomic scope" value="Bacteria"/>
</dbReference>
<feature type="signal peptide" evidence="2">
    <location>
        <begin position="1"/>
        <end position="20"/>
    </location>
</feature>
<evidence type="ECO:0000313" key="4">
    <source>
        <dbReference type="Proteomes" id="UP000002420"/>
    </source>
</evidence>
<sequence>MRIATALVLAALMAVPSLGAAESNFNVNVNLGVPVPPPPTVVVAPRVVFDAPPLFLAPSSLGFYVGVDMSYDMVLISGVYYLFQGNHWYRANHYNGPWVVTRYEQLPAPVRRYKVEKIRYYRDHEYRAYHANRDHYRGKHFRPGREEREEWRDEKDRRKEDKREAREEWKEHKKHGRGHGRDND</sequence>
<evidence type="ECO:0000256" key="2">
    <source>
        <dbReference type="SAM" id="SignalP"/>
    </source>
</evidence>
<dbReference type="AlphaFoldDB" id="B3E3P9"/>
<evidence type="ECO:0000256" key="1">
    <source>
        <dbReference type="SAM" id="MobiDB-lite"/>
    </source>
</evidence>
<reference evidence="3 4" key="1">
    <citation type="submission" date="2008-05" db="EMBL/GenBank/DDBJ databases">
        <title>Complete sequence of chromosome of Geobacter lovleyi SZ.</title>
        <authorList>
            <consortium name="US DOE Joint Genome Institute"/>
            <person name="Lucas S."/>
            <person name="Copeland A."/>
            <person name="Lapidus A."/>
            <person name="Glavina del Rio T."/>
            <person name="Dalin E."/>
            <person name="Tice H."/>
            <person name="Bruce D."/>
            <person name="Goodwin L."/>
            <person name="Pitluck S."/>
            <person name="Chertkov O."/>
            <person name="Meincke L."/>
            <person name="Brettin T."/>
            <person name="Detter J.C."/>
            <person name="Han C."/>
            <person name="Tapia R."/>
            <person name="Kuske C.R."/>
            <person name="Schmutz J."/>
            <person name="Larimer F."/>
            <person name="Land M."/>
            <person name="Hauser L."/>
            <person name="Kyrpides N."/>
            <person name="Mikhailova N."/>
            <person name="Sung Y."/>
            <person name="Fletcher K.E."/>
            <person name="Ritalahti K.M."/>
            <person name="Loeffler F.E."/>
            <person name="Richardson P."/>
        </authorList>
    </citation>
    <scope>NUCLEOTIDE SEQUENCE [LARGE SCALE GENOMIC DNA]</scope>
    <source>
        <strain evidence="4">ATCC BAA-1151 / DSM 17278 / SZ</strain>
    </source>
</reference>
<accession>B3E3P9</accession>
<proteinExistence type="predicted"/>
<dbReference type="OrthoDB" id="5396420at2"/>
<dbReference type="EMBL" id="CP001089">
    <property type="protein sequence ID" value="ACD97321.1"/>
    <property type="molecule type" value="Genomic_DNA"/>
</dbReference>
<dbReference type="RefSeq" id="WP_012471639.1">
    <property type="nucleotide sequence ID" value="NC_010814.1"/>
</dbReference>
<dbReference type="KEGG" id="glo:Glov_3620"/>
<dbReference type="InterPro" id="IPR024447">
    <property type="entry name" value="YXWGXW_rpt"/>
</dbReference>
<name>B3E3P9_TRIL1</name>
<dbReference type="Pfam" id="PF12779">
    <property type="entry name" value="WXXGXW"/>
    <property type="match status" value="1"/>
</dbReference>
<feature type="chain" id="PRO_5002787500" evidence="2">
    <location>
        <begin position="21"/>
        <end position="184"/>
    </location>
</feature>
<dbReference type="HOGENOM" id="CLU_067281_1_0_7"/>